<evidence type="ECO:0000256" key="3">
    <source>
        <dbReference type="ARBA" id="ARBA00023242"/>
    </source>
</evidence>
<evidence type="ECO:0000256" key="2">
    <source>
        <dbReference type="ARBA" id="ARBA00023163"/>
    </source>
</evidence>
<proteinExistence type="predicted"/>
<dbReference type="CDD" id="cd12148">
    <property type="entry name" value="fungal_TF_MHR"/>
    <property type="match status" value="1"/>
</dbReference>
<evidence type="ECO:0000256" key="1">
    <source>
        <dbReference type="ARBA" id="ARBA00023015"/>
    </source>
</evidence>
<name>A0A5C6TCX2_FUSOC</name>
<evidence type="ECO:0000313" key="5">
    <source>
        <dbReference type="EMBL" id="TXC07581.1"/>
    </source>
</evidence>
<accession>A0A5C6TCX2</accession>
<evidence type="ECO:0000313" key="6">
    <source>
        <dbReference type="Proteomes" id="UP000321331"/>
    </source>
</evidence>
<dbReference type="InterPro" id="IPR051127">
    <property type="entry name" value="Fungal_SecMet_Regulators"/>
</dbReference>
<reference evidence="5 6" key="1">
    <citation type="submission" date="2019-07" db="EMBL/GenBank/DDBJ databases">
        <title>The First High-Quality Draft Genome Sequence of the Causal Agent of the Current Panama Disease Epidemic.</title>
        <authorList>
            <person name="Warmington R.J."/>
            <person name="Kay W."/>
            <person name="Jeffries A."/>
            <person name="Bebber D."/>
            <person name="Moore K."/>
            <person name="Studholme D.J."/>
        </authorList>
    </citation>
    <scope>NUCLEOTIDE SEQUENCE [LARGE SCALE GENOMIC DNA]</scope>
    <source>
        <strain evidence="5 6">TR4</strain>
    </source>
</reference>
<dbReference type="InterPro" id="IPR007219">
    <property type="entry name" value="XnlR_reg_dom"/>
</dbReference>
<dbReference type="AlphaFoldDB" id="A0A5C6TCX2"/>
<dbReference type="Proteomes" id="UP000321331">
    <property type="component" value="Unassembled WGS sequence"/>
</dbReference>
<organism evidence="5 6">
    <name type="scientific">Fusarium oxysporum f. sp. cubense</name>
    <dbReference type="NCBI Taxonomy" id="61366"/>
    <lineage>
        <taxon>Eukaryota</taxon>
        <taxon>Fungi</taxon>
        <taxon>Dikarya</taxon>
        <taxon>Ascomycota</taxon>
        <taxon>Pezizomycotina</taxon>
        <taxon>Sordariomycetes</taxon>
        <taxon>Hypocreomycetidae</taxon>
        <taxon>Hypocreales</taxon>
        <taxon>Nectriaceae</taxon>
        <taxon>Fusarium</taxon>
        <taxon>Fusarium oxysporum species complex</taxon>
    </lineage>
</organism>
<sequence>MLWEDNFATWWECVMPPVSSKSEPSNSGSYGAFILGRDLVGDTVAAMVASAFVAPSVVLLDRALVEKSSFNQPIIEGLRRHSQNCLKKPVSFIFSRPFGIVWVLYAVTFGTANATETVASRLKSTTISSLSFIPISLVNVPLGIWKDLKLAQIYSSQPTECAKVRQVVKSVSRASMTAFLIRDSATMFGSFTLPTLLASAVPDSVFASPHGKIMATQTTVPILSQIVSTPVHLLGLDYYNRNSGATVVERLSRIRADIMPATIASNLSCHFEKERLPSSDSETSTPRPVVFQNEVLDGPEENITIDNRMLHSRLCRQPLLTHQDPTESILWPRFLSRLRQAFFVDSVPNPEEQEVVVTQAQTAHTNRLSDCEYARLKSVVDSFPPRPVADFLVSVCIRHGVDIFFYFDQAQIIDEIAQFYTNSSSPLRTDPSFICLALGLFALGSNWTPLEMPIDSPLPHGDDSDLGRVFFRQAKLLIPDVIERTDLKAIQACFLLGIYLMPLNAAGSSYVYMGMALRKALAFDLHQSPDDQMIDDREKEIRCRLWWSIYSLERCTTLKLNRPRSVPATIIGIPLPSPMPSLDRDQKFENLELQIAYARLMLILDGYSDSTWLTNSSTPTDPNKIQAELRSWKRSLPEEFDLEDTDPRSSRYRAIFHLYLNYYYAWIVIGKASLIMRVRTNLQRHLGQGSQPRPVDPTAENLSASCTRAAKKLLQLFEKLVQSGNSARFSFTDFQGCSIATIITLIAGILQRDSTYDTRVNFGLNCLRQMVNGNPAATVGVKFVETLQSISDESARKLRQSGTFTDTHEREEATSPSAYNCWAEWLAAQERSFNQGYSVPARETTSGNVPVGGTPSLWPVSITLGESWSGELHPGVEASSAQRPSISLPSGASGLDIVGNDHLSTLYHDDQNFLMGLTGLDVLDFAGYSS</sequence>
<keyword evidence="2" id="KW-0804">Transcription</keyword>
<gene>
    <name evidence="5" type="ORF">FocTR4_00002456</name>
</gene>
<dbReference type="PANTHER" id="PTHR47424:SF6">
    <property type="entry name" value="PROLINE UTILIZATION TRANS-ACTIVATOR"/>
    <property type="match status" value="1"/>
</dbReference>
<dbReference type="GO" id="GO:0008270">
    <property type="term" value="F:zinc ion binding"/>
    <property type="evidence" value="ECO:0007669"/>
    <property type="project" value="InterPro"/>
</dbReference>
<feature type="domain" description="Xylanolytic transcriptional activator regulatory" evidence="4">
    <location>
        <begin position="509"/>
        <end position="582"/>
    </location>
</feature>
<keyword evidence="3" id="KW-0539">Nucleus</keyword>
<dbReference type="GO" id="GO:0006351">
    <property type="term" value="P:DNA-templated transcription"/>
    <property type="evidence" value="ECO:0007669"/>
    <property type="project" value="InterPro"/>
</dbReference>
<dbReference type="GO" id="GO:0003677">
    <property type="term" value="F:DNA binding"/>
    <property type="evidence" value="ECO:0007669"/>
    <property type="project" value="InterPro"/>
</dbReference>
<evidence type="ECO:0000259" key="4">
    <source>
        <dbReference type="SMART" id="SM00906"/>
    </source>
</evidence>
<comment type="caution">
    <text evidence="5">The sequence shown here is derived from an EMBL/GenBank/DDBJ whole genome shotgun (WGS) entry which is preliminary data.</text>
</comment>
<dbReference type="EMBL" id="VMNF01000005">
    <property type="protein sequence ID" value="TXC07581.1"/>
    <property type="molecule type" value="Genomic_DNA"/>
</dbReference>
<keyword evidence="1" id="KW-0805">Transcription regulation</keyword>
<dbReference type="Pfam" id="PF04082">
    <property type="entry name" value="Fungal_trans"/>
    <property type="match status" value="1"/>
</dbReference>
<dbReference type="PANTHER" id="PTHR47424">
    <property type="entry name" value="REGULATORY PROTEIN GAL4"/>
    <property type="match status" value="1"/>
</dbReference>
<protein>
    <recommendedName>
        <fullName evidence="4">Xylanolytic transcriptional activator regulatory domain-containing protein</fullName>
    </recommendedName>
</protein>
<dbReference type="SMART" id="SM00906">
    <property type="entry name" value="Fungal_trans"/>
    <property type="match status" value="1"/>
</dbReference>